<dbReference type="AlphaFoldDB" id="A0A1X6MHL8"/>
<feature type="region of interest" description="Disordered" evidence="1">
    <location>
        <begin position="302"/>
        <end position="324"/>
    </location>
</feature>
<evidence type="ECO:0000256" key="1">
    <source>
        <dbReference type="SAM" id="MobiDB-lite"/>
    </source>
</evidence>
<feature type="compositionally biased region" description="Basic residues" evidence="1">
    <location>
        <begin position="187"/>
        <end position="197"/>
    </location>
</feature>
<evidence type="ECO:0000313" key="3">
    <source>
        <dbReference type="Proteomes" id="UP000194127"/>
    </source>
</evidence>
<proteinExistence type="predicted"/>
<feature type="region of interest" description="Disordered" evidence="1">
    <location>
        <begin position="125"/>
        <end position="283"/>
    </location>
</feature>
<dbReference type="RefSeq" id="XP_024332642.1">
    <property type="nucleotide sequence ID" value="XM_024481662.1"/>
</dbReference>
<reference evidence="2 3" key="1">
    <citation type="submission" date="2017-04" db="EMBL/GenBank/DDBJ databases">
        <title>Genome Sequence of the Model Brown-Rot Fungus Postia placenta SB12.</title>
        <authorList>
            <consortium name="DOE Joint Genome Institute"/>
            <person name="Gaskell J."/>
            <person name="Kersten P."/>
            <person name="Larrondo L.F."/>
            <person name="Canessa P."/>
            <person name="Martinez D."/>
            <person name="Hibbett D."/>
            <person name="Schmoll M."/>
            <person name="Kubicek C.P."/>
            <person name="Martinez A.T."/>
            <person name="Yadav J."/>
            <person name="Master E."/>
            <person name="Magnuson J.K."/>
            <person name="James T."/>
            <person name="Yaver D."/>
            <person name="Berka R."/>
            <person name="Labutti K."/>
            <person name="Lipzen A."/>
            <person name="Aerts A."/>
            <person name="Barry K."/>
            <person name="Henrissat B."/>
            <person name="Blanchette R."/>
            <person name="Grigoriev I."/>
            <person name="Cullen D."/>
        </authorList>
    </citation>
    <scope>NUCLEOTIDE SEQUENCE [LARGE SCALE GENOMIC DNA]</scope>
    <source>
        <strain evidence="2 3">MAD-698-R-SB12</strain>
    </source>
</reference>
<feature type="compositionally biased region" description="Polar residues" evidence="1">
    <location>
        <begin position="127"/>
        <end position="138"/>
    </location>
</feature>
<feature type="compositionally biased region" description="Basic and acidic residues" evidence="1">
    <location>
        <begin position="142"/>
        <end position="173"/>
    </location>
</feature>
<gene>
    <name evidence="2" type="ORF">POSPLADRAFT_1063422</name>
</gene>
<dbReference type="GeneID" id="36326612"/>
<accession>A0A1X6MHL8</accession>
<evidence type="ECO:0000313" key="2">
    <source>
        <dbReference type="EMBL" id="OSX55848.1"/>
    </source>
</evidence>
<dbReference type="Proteomes" id="UP000194127">
    <property type="component" value="Unassembled WGS sequence"/>
</dbReference>
<keyword evidence="3" id="KW-1185">Reference proteome</keyword>
<protein>
    <submittedName>
        <fullName evidence="2">Uncharacterized protein</fullName>
    </submittedName>
</protein>
<sequence>MQLTVTVRPSCAYSSHTPPFFRVNLCPSESADTTCARESSSLTSVVLYALVLAGHDHAQPHASVRMPQRILLTPSVCAHFLPSARLNADASRAIARNEPRFCLQATGSTEDVAVSNMPCAMGHAMTLDSSRPRSTSTGAAAVDHKARQDSVDGGAREHTTGDAGARHAQEIARTRARGRAVSSAHRGQWRMRVRRTTSSRQHPTRVKETTTGTASVPPEERDSDAQGGDCRARRRPRAASVRPSILCTPSAASNAPAPDAQPDLRESSHTTRVGTPSVPLFPLASPAVRRPTTAPVRLHPPAAAAGASEQRPGHESSAVSGAVDRSHIARAAKLRLTHNATDRVQQRMISRTFALPALCVR</sequence>
<name>A0A1X6MHL8_9APHY</name>
<dbReference type="EMBL" id="KZ110864">
    <property type="protein sequence ID" value="OSX55848.1"/>
    <property type="molecule type" value="Genomic_DNA"/>
</dbReference>
<feature type="compositionally biased region" description="Low complexity" evidence="1">
    <location>
        <begin position="238"/>
        <end position="261"/>
    </location>
</feature>
<organism evidence="2 3">
    <name type="scientific">Postia placenta MAD-698-R-SB12</name>
    <dbReference type="NCBI Taxonomy" id="670580"/>
    <lineage>
        <taxon>Eukaryota</taxon>
        <taxon>Fungi</taxon>
        <taxon>Dikarya</taxon>
        <taxon>Basidiomycota</taxon>
        <taxon>Agaricomycotina</taxon>
        <taxon>Agaricomycetes</taxon>
        <taxon>Polyporales</taxon>
        <taxon>Adustoporiaceae</taxon>
        <taxon>Rhodonia</taxon>
    </lineage>
</organism>